<dbReference type="AlphaFoldDB" id="A0A916VC42"/>
<dbReference type="Proteomes" id="UP000613208">
    <property type="component" value="Unassembled WGS sequence"/>
</dbReference>
<feature type="transmembrane region" description="Helical" evidence="2">
    <location>
        <begin position="154"/>
        <end position="173"/>
    </location>
</feature>
<feature type="domain" description="VTT" evidence="3">
    <location>
        <begin position="65"/>
        <end position="173"/>
    </location>
</feature>
<gene>
    <name evidence="4" type="ORF">ANBU17_05930</name>
</gene>
<evidence type="ECO:0000256" key="2">
    <source>
        <dbReference type="SAM" id="Phobius"/>
    </source>
</evidence>
<feature type="transmembrane region" description="Helical" evidence="2">
    <location>
        <begin position="74"/>
        <end position="101"/>
    </location>
</feature>
<dbReference type="Pfam" id="PF09335">
    <property type="entry name" value="VTT_dom"/>
    <property type="match status" value="1"/>
</dbReference>
<keyword evidence="2" id="KW-1133">Transmembrane helix</keyword>
<dbReference type="InterPro" id="IPR032816">
    <property type="entry name" value="VTT_dom"/>
</dbReference>
<reference evidence="4" key="1">
    <citation type="submission" date="2020-06" db="EMBL/GenBank/DDBJ databases">
        <title>Characterization of fructooligosaccharide metabolism and fructooligosaccharide-degrading enzymes in human commensal butyrate producers.</title>
        <authorList>
            <person name="Tanno H."/>
            <person name="Fujii T."/>
            <person name="Hirano K."/>
            <person name="Maeno S."/>
            <person name="Tonozuka T."/>
            <person name="Sakamoto M."/>
            <person name="Ohkuma M."/>
            <person name="Tochio T."/>
            <person name="Endo A."/>
        </authorList>
    </citation>
    <scope>NUCLEOTIDE SEQUENCE</scope>
    <source>
        <strain evidence="4">JCM 17466</strain>
    </source>
</reference>
<dbReference type="PROSITE" id="PS51257">
    <property type="entry name" value="PROKAR_LIPOPROTEIN"/>
    <property type="match status" value="1"/>
</dbReference>
<dbReference type="EMBL" id="BLYI01000010">
    <property type="protein sequence ID" value="GFO84246.1"/>
    <property type="molecule type" value="Genomic_DNA"/>
</dbReference>
<feature type="transmembrane region" description="Helical" evidence="2">
    <location>
        <begin position="122"/>
        <end position="142"/>
    </location>
</feature>
<sequence length="179" mass="19146">MKVMTKFIRNVGSVLLVISIACIGSIPFFIFKEGIQNLSVAGYAGLFMACFLTNATVFLPASGIAFTISASAVLSPGICCCIGGMGTALGELISFYCGKIGNKAAGNRMILEKVKKYVKKNGFAIVSLFAFLPVPGFDFIGITAGAGRMPVYKYLSACLIGKTLKMFLFVFVLQKIYKI</sequence>
<comment type="similarity">
    <text evidence="1">Belongs to the DedA family.</text>
</comment>
<evidence type="ECO:0000256" key="1">
    <source>
        <dbReference type="ARBA" id="ARBA00010792"/>
    </source>
</evidence>
<evidence type="ECO:0000259" key="3">
    <source>
        <dbReference type="Pfam" id="PF09335"/>
    </source>
</evidence>
<dbReference type="InterPro" id="IPR051311">
    <property type="entry name" value="DedA_domain"/>
</dbReference>
<accession>A0A916VC42</accession>
<dbReference type="PANTHER" id="PTHR42709">
    <property type="entry name" value="ALKALINE PHOSPHATASE LIKE PROTEIN"/>
    <property type="match status" value="1"/>
</dbReference>
<keyword evidence="2" id="KW-0472">Membrane</keyword>
<name>A0A916VC42_9FIRM</name>
<evidence type="ECO:0000313" key="4">
    <source>
        <dbReference type="EMBL" id="GFO84246.1"/>
    </source>
</evidence>
<keyword evidence="2" id="KW-0812">Transmembrane</keyword>
<protein>
    <recommendedName>
        <fullName evidence="3">VTT domain-containing protein</fullName>
    </recommendedName>
</protein>
<feature type="transmembrane region" description="Helical" evidence="2">
    <location>
        <begin position="12"/>
        <end position="31"/>
    </location>
</feature>
<keyword evidence="5" id="KW-1185">Reference proteome</keyword>
<comment type="caution">
    <text evidence="4">The sequence shown here is derived from an EMBL/GenBank/DDBJ whole genome shotgun (WGS) entry which is preliminary data.</text>
</comment>
<evidence type="ECO:0000313" key="5">
    <source>
        <dbReference type="Proteomes" id="UP000613208"/>
    </source>
</evidence>
<dbReference type="PANTHER" id="PTHR42709:SF4">
    <property type="entry name" value="INNER MEMBRANE PROTEIN YQAA"/>
    <property type="match status" value="1"/>
</dbReference>
<organism evidence="4 5">
    <name type="scientific">Anaerostipes butyraticus</name>
    <dbReference type="NCBI Taxonomy" id="645466"/>
    <lineage>
        <taxon>Bacteria</taxon>
        <taxon>Bacillati</taxon>
        <taxon>Bacillota</taxon>
        <taxon>Clostridia</taxon>
        <taxon>Lachnospirales</taxon>
        <taxon>Lachnospiraceae</taxon>
        <taxon>Anaerostipes</taxon>
    </lineage>
</organism>
<feature type="transmembrane region" description="Helical" evidence="2">
    <location>
        <begin position="43"/>
        <end position="68"/>
    </location>
</feature>
<proteinExistence type="inferred from homology"/>